<dbReference type="InterPro" id="IPR032861">
    <property type="entry name" value="TAXi_N"/>
</dbReference>
<accession>A0A7N2MPU8</accession>
<dbReference type="GO" id="GO:0004190">
    <property type="term" value="F:aspartic-type endopeptidase activity"/>
    <property type="evidence" value="ECO:0007669"/>
    <property type="project" value="InterPro"/>
</dbReference>
<protein>
    <recommendedName>
        <fullName evidence="2">Peptidase A1 domain-containing protein</fullName>
    </recommendedName>
</protein>
<reference evidence="3 4" key="1">
    <citation type="journal article" date="2016" name="G3 (Bethesda)">
        <title>First Draft Assembly and Annotation of the Genome of a California Endemic Oak Quercus lobata Nee (Fagaceae).</title>
        <authorList>
            <person name="Sork V.L."/>
            <person name="Fitz-Gibbon S.T."/>
            <person name="Puiu D."/>
            <person name="Crepeau M."/>
            <person name="Gugger P.F."/>
            <person name="Sherman R."/>
            <person name="Stevens K."/>
            <person name="Langley C.H."/>
            <person name="Pellegrini M."/>
            <person name="Salzberg S.L."/>
        </authorList>
    </citation>
    <scope>NUCLEOTIDE SEQUENCE [LARGE SCALE GENOMIC DNA]</scope>
    <source>
        <strain evidence="3 4">cv. SW786</strain>
    </source>
</reference>
<evidence type="ECO:0000259" key="2">
    <source>
        <dbReference type="PROSITE" id="PS51767"/>
    </source>
</evidence>
<dbReference type="PANTHER" id="PTHR13683">
    <property type="entry name" value="ASPARTYL PROTEASES"/>
    <property type="match status" value="1"/>
</dbReference>
<reference evidence="3" key="2">
    <citation type="submission" date="2021-01" db="UniProtKB">
        <authorList>
            <consortium name="EnsemblPlants"/>
        </authorList>
    </citation>
    <scope>IDENTIFICATION</scope>
</reference>
<evidence type="ECO:0000313" key="3">
    <source>
        <dbReference type="EnsemblPlants" id="QL10p024891:mrna"/>
    </source>
</evidence>
<evidence type="ECO:0000313" key="4">
    <source>
        <dbReference type="Proteomes" id="UP000594261"/>
    </source>
</evidence>
<evidence type="ECO:0000256" key="1">
    <source>
        <dbReference type="ARBA" id="ARBA00007447"/>
    </source>
</evidence>
<proteinExistence type="inferred from homology"/>
<organism evidence="3 4">
    <name type="scientific">Quercus lobata</name>
    <name type="common">Valley oak</name>
    <dbReference type="NCBI Taxonomy" id="97700"/>
    <lineage>
        <taxon>Eukaryota</taxon>
        <taxon>Viridiplantae</taxon>
        <taxon>Streptophyta</taxon>
        <taxon>Embryophyta</taxon>
        <taxon>Tracheophyta</taxon>
        <taxon>Spermatophyta</taxon>
        <taxon>Magnoliopsida</taxon>
        <taxon>eudicotyledons</taxon>
        <taxon>Gunneridae</taxon>
        <taxon>Pentapetalae</taxon>
        <taxon>rosids</taxon>
        <taxon>fabids</taxon>
        <taxon>Fagales</taxon>
        <taxon>Fagaceae</taxon>
        <taxon>Quercus</taxon>
    </lineage>
</organism>
<dbReference type="PANTHER" id="PTHR13683:SF316">
    <property type="entry name" value="ASPARTYL PROTEASE APCB1"/>
    <property type="match status" value="1"/>
</dbReference>
<dbReference type="OMA" id="TFEYSAK"/>
<dbReference type="Proteomes" id="UP000594261">
    <property type="component" value="Chromosome 10"/>
</dbReference>
<dbReference type="AlphaFoldDB" id="A0A7N2MPU8"/>
<dbReference type="Gene3D" id="2.40.70.10">
    <property type="entry name" value="Acid Proteases"/>
    <property type="match status" value="2"/>
</dbReference>
<dbReference type="GO" id="GO:0006508">
    <property type="term" value="P:proteolysis"/>
    <property type="evidence" value="ECO:0007669"/>
    <property type="project" value="InterPro"/>
</dbReference>
<comment type="similarity">
    <text evidence="1">Belongs to the peptidase A1 family.</text>
</comment>
<dbReference type="SUPFAM" id="SSF50630">
    <property type="entry name" value="Acid proteases"/>
    <property type="match status" value="1"/>
</dbReference>
<sequence>MKRNFNMGGANALYKPTKDNILPSKDSLCMEVQRHQAAGYCQSCQQCDYEIQYADQSSTVGVLARDELHLLMENGSWINLNLVFGLTFEYSAKTDGILGLSRSKVSLPSQLARKGIIKNVLGHCLTIDGAGGYLFLGDDFVPQWGMSWVPMLNGLSMDFYHSEIMKMNYGSRRLRLGVPDSSVGPVIFDSGSSYTYFLQQAYSDLVASLEEVSGLGLIQDTSDLTLLICWKAESPISTLLSLT</sequence>
<dbReference type="InParanoid" id="A0A7N2MPU8"/>
<name>A0A7N2MPU8_QUELO</name>
<dbReference type="EnsemblPlants" id="QL10p024891:mrna">
    <property type="protein sequence ID" value="QL10p024891:mrna"/>
    <property type="gene ID" value="QL10p024891"/>
</dbReference>
<dbReference type="EMBL" id="LRBV02000010">
    <property type="status" value="NOT_ANNOTATED_CDS"/>
    <property type="molecule type" value="Genomic_DNA"/>
</dbReference>
<dbReference type="Pfam" id="PF14543">
    <property type="entry name" value="TAXi_N"/>
    <property type="match status" value="1"/>
</dbReference>
<dbReference type="InterPro" id="IPR001461">
    <property type="entry name" value="Aspartic_peptidase_A1"/>
</dbReference>
<dbReference type="InterPro" id="IPR033121">
    <property type="entry name" value="PEPTIDASE_A1"/>
</dbReference>
<dbReference type="Gramene" id="QL10p024891:mrna">
    <property type="protein sequence ID" value="QL10p024891:mrna"/>
    <property type="gene ID" value="QL10p024891"/>
</dbReference>
<keyword evidence="4" id="KW-1185">Reference proteome</keyword>
<dbReference type="InterPro" id="IPR021109">
    <property type="entry name" value="Peptidase_aspartic_dom_sf"/>
</dbReference>
<feature type="domain" description="Peptidase A1" evidence="2">
    <location>
        <begin position="1"/>
        <end position="243"/>
    </location>
</feature>
<dbReference type="PROSITE" id="PS51767">
    <property type="entry name" value="PEPTIDASE_A1"/>
    <property type="match status" value="1"/>
</dbReference>